<evidence type="ECO:0000313" key="2">
    <source>
        <dbReference type="Proteomes" id="UP001223390"/>
    </source>
</evidence>
<protein>
    <submittedName>
        <fullName evidence="1">Uncharacterized protein</fullName>
    </submittedName>
</protein>
<gene>
    <name evidence="1" type="ORF">QEZ40_005108</name>
</gene>
<comment type="caution">
    <text evidence="1">The sequence shown here is derived from an EMBL/GenBank/DDBJ whole genome shotgun (WGS) entry which is preliminary data.</text>
</comment>
<keyword evidence="2" id="KW-1185">Reference proteome</keyword>
<dbReference type="EMBL" id="JASITI010000047">
    <property type="protein sequence ID" value="MDK9499676.1"/>
    <property type="molecule type" value="Genomic_DNA"/>
</dbReference>
<evidence type="ECO:0000313" key="1">
    <source>
        <dbReference type="EMBL" id="MDK9499676.1"/>
    </source>
</evidence>
<reference evidence="1 2" key="1">
    <citation type="submission" date="2023-05" db="EMBL/GenBank/DDBJ databases">
        <title>Sequencing and Assembly of Streptomyces sp. NP73.</title>
        <authorList>
            <person name="Konwar A.N."/>
            <person name="Saikia K."/>
            <person name="Thakur D."/>
        </authorList>
    </citation>
    <scope>NUCLEOTIDE SEQUENCE [LARGE SCALE GENOMIC DNA]</scope>
    <source>
        <strain evidence="1 2">NP73</strain>
    </source>
</reference>
<dbReference type="RefSeq" id="WP_285345508.1">
    <property type="nucleotide sequence ID" value="NZ_JASITI010000047.1"/>
</dbReference>
<name>A0ABT7H1A6_9ACTN</name>
<dbReference type="Proteomes" id="UP001223390">
    <property type="component" value="Unassembled WGS sequence"/>
</dbReference>
<sequence length="81" mass="8447">MEGLRFAELAGAYWLHSDTGTAPCPQARCADGVRCGITPEGDGLDRVQALVAGETCPRLRYVLLTGSAVTVLAGATVVLTR</sequence>
<organism evidence="1 2">
    <name type="scientific">Streptomyces katrae</name>
    <dbReference type="NCBI Taxonomy" id="68223"/>
    <lineage>
        <taxon>Bacteria</taxon>
        <taxon>Bacillati</taxon>
        <taxon>Actinomycetota</taxon>
        <taxon>Actinomycetes</taxon>
        <taxon>Kitasatosporales</taxon>
        <taxon>Streptomycetaceae</taxon>
        <taxon>Streptomyces</taxon>
    </lineage>
</organism>
<accession>A0ABT7H1A6</accession>
<proteinExistence type="predicted"/>